<dbReference type="Proteomes" id="UP001153709">
    <property type="component" value="Chromosome 5"/>
</dbReference>
<organism evidence="1 2">
    <name type="scientific">Diabrotica balteata</name>
    <name type="common">Banded cucumber beetle</name>
    <dbReference type="NCBI Taxonomy" id="107213"/>
    <lineage>
        <taxon>Eukaryota</taxon>
        <taxon>Metazoa</taxon>
        <taxon>Ecdysozoa</taxon>
        <taxon>Arthropoda</taxon>
        <taxon>Hexapoda</taxon>
        <taxon>Insecta</taxon>
        <taxon>Pterygota</taxon>
        <taxon>Neoptera</taxon>
        <taxon>Endopterygota</taxon>
        <taxon>Coleoptera</taxon>
        <taxon>Polyphaga</taxon>
        <taxon>Cucujiformia</taxon>
        <taxon>Chrysomeloidea</taxon>
        <taxon>Chrysomelidae</taxon>
        <taxon>Galerucinae</taxon>
        <taxon>Diabroticina</taxon>
        <taxon>Diabroticites</taxon>
        <taxon>Diabrotica</taxon>
    </lineage>
</organism>
<gene>
    <name evidence="1" type="ORF">DIABBA_LOCUS7713</name>
</gene>
<keyword evidence="2" id="KW-1185">Reference proteome</keyword>
<name>A0A9N9T4U6_DIABA</name>
<protein>
    <recommendedName>
        <fullName evidence="3">Endonuclease-reverse transcriptase</fullName>
    </recommendedName>
</protein>
<reference evidence="1" key="1">
    <citation type="submission" date="2022-01" db="EMBL/GenBank/DDBJ databases">
        <authorList>
            <person name="King R."/>
        </authorList>
    </citation>
    <scope>NUCLEOTIDE SEQUENCE</scope>
</reference>
<proteinExistence type="predicted"/>
<evidence type="ECO:0000313" key="2">
    <source>
        <dbReference type="Proteomes" id="UP001153709"/>
    </source>
</evidence>
<evidence type="ECO:0008006" key="3">
    <source>
        <dbReference type="Google" id="ProtNLM"/>
    </source>
</evidence>
<accession>A0A9N9T4U6</accession>
<dbReference type="PANTHER" id="PTHR47027">
    <property type="entry name" value="REVERSE TRANSCRIPTASE DOMAIN-CONTAINING PROTEIN"/>
    <property type="match status" value="1"/>
</dbReference>
<dbReference type="OrthoDB" id="6752912at2759"/>
<dbReference type="EMBL" id="OU898280">
    <property type="protein sequence ID" value="CAG9834409.1"/>
    <property type="molecule type" value="Genomic_DNA"/>
</dbReference>
<dbReference type="PANTHER" id="PTHR47027:SF29">
    <property type="entry name" value="C2H2-TYPE DOMAIN-CONTAINING PROTEIN"/>
    <property type="match status" value="1"/>
</dbReference>
<dbReference type="AlphaFoldDB" id="A0A9N9T4U6"/>
<sequence length="143" mass="16864">MIGRDNQTHELNGRIGFGWAAFGKLRETFKSELPKCLKRKVFDQCVLPGLTFVAETLTLTKAAATKLRVTQRRMERSTLGITLRDRITNEDIRRRTGVTDIIKKIARLKWRWAGHIARMTDGRWKKRLLEWRRGWKHEEEAYV</sequence>
<evidence type="ECO:0000313" key="1">
    <source>
        <dbReference type="EMBL" id="CAG9834409.1"/>
    </source>
</evidence>